<gene>
    <name evidence="1" type="ORF">TSIB3V08_LOCUS1018</name>
</gene>
<dbReference type="EMBL" id="OC000276">
    <property type="protein sequence ID" value="CAD7256743.1"/>
    <property type="molecule type" value="Genomic_DNA"/>
</dbReference>
<name>A0A7R9FW70_TIMSH</name>
<proteinExistence type="predicted"/>
<reference evidence="1" key="1">
    <citation type="submission" date="2020-11" db="EMBL/GenBank/DDBJ databases">
        <authorList>
            <person name="Tran Van P."/>
        </authorList>
    </citation>
    <scope>NUCLEOTIDE SEQUENCE</scope>
</reference>
<evidence type="ECO:0000313" key="1">
    <source>
        <dbReference type="EMBL" id="CAD7256743.1"/>
    </source>
</evidence>
<sequence length="185" mass="20576">MVDGALLVHALDNLNTSRHSRDCLSQPLAFLGFTYSREVVPTTFKNPGNEHCLRLVCWIQIMASDTISGVVGEQNGFSIQDNGSAKFFQGALHTPNMGEKVAQVTLNSIHNDVWSSRVNRLTVDRLILLYSYIGMPSSYFKLCQDSQEFGNQLAITLSYSCQQLSLSCFCVSITFLVTTLSYRSC</sequence>
<protein>
    <submittedName>
        <fullName evidence="1">Uncharacterized protein</fullName>
    </submittedName>
</protein>
<organism evidence="1">
    <name type="scientific">Timema shepardi</name>
    <name type="common">Walking stick</name>
    <dbReference type="NCBI Taxonomy" id="629360"/>
    <lineage>
        <taxon>Eukaryota</taxon>
        <taxon>Metazoa</taxon>
        <taxon>Ecdysozoa</taxon>
        <taxon>Arthropoda</taxon>
        <taxon>Hexapoda</taxon>
        <taxon>Insecta</taxon>
        <taxon>Pterygota</taxon>
        <taxon>Neoptera</taxon>
        <taxon>Polyneoptera</taxon>
        <taxon>Phasmatodea</taxon>
        <taxon>Timematodea</taxon>
        <taxon>Timematoidea</taxon>
        <taxon>Timematidae</taxon>
        <taxon>Timema</taxon>
    </lineage>
</organism>
<dbReference type="AlphaFoldDB" id="A0A7R9FW70"/>
<accession>A0A7R9FW70</accession>